<dbReference type="Proteomes" id="UP000001067">
    <property type="component" value="Unassembled WGS sequence"/>
</dbReference>
<keyword evidence="2" id="KW-1185">Reference proteome</keyword>
<dbReference type="STRING" id="861557.E3RMI3"/>
<dbReference type="EMBL" id="GL534002">
    <property type="protein sequence ID" value="EFQ93066.1"/>
    <property type="molecule type" value="Genomic_DNA"/>
</dbReference>
<dbReference type="AlphaFoldDB" id="E3RMI3"/>
<gene>
    <name evidence="1" type="ORF">PTT_09661</name>
</gene>
<evidence type="ECO:0000313" key="1">
    <source>
        <dbReference type="EMBL" id="EFQ93066.1"/>
    </source>
</evidence>
<dbReference type="KEGG" id="pte:PTT_09661"/>
<evidence type="ECO:0000313" key="2">
    <source>
        <dbReference type="Proteomes" id="UP000001067"/>
    </source>
</evidence>
<dbReference type="HOGENOM" id="CLU_2980194_0_0_1"/>
<reference evidence="1 2" key="1">
    <citation type="journal article" date="2010" name="Genome Biol.">
        <title>A first genome assembly of the barley fungal pathogen Pyrenophora teres f. teres.</title>
        <authorList>
            <person name="Ellwood S.R."/>
            <person name="Liu Z."/>
            <person name="Syme R.A."/>
            <person name="Lai Z."/>
            <person name="Hane J.K."/>
            <person name="Keiper F."/>
            <person name="Moffat C.S."/>
            <person name="Oliver R.P."/>
            <person name="Friesen T.L."/>
        </authorList>
    </citation>
    <scope>NUCLEOTIDE SEQUENCE [LARGE SCALE GENOMIC DNA]</scope>
    <source>
        <strain evidence="1 2">0-1</strain>
    </source>
</reference>
<name>E3RMI3_PYRTT</name>
<sequence>MSGLVMLPKEKAVLVEDAQAAAIQRALQQVLGKQDIGFYSIEQEQALYAILDKCRRGS</sequence>
<accession>E3RMI3</accession>
<proteinExistence type="predicted"/>
<protein>
    <submittedName>
        <fullName evidence="1">Uncharacterized protein</fullName>
    </submittedName>
</protein>
<organism evidence="2">
    <name type="scientific">Pyrenophora teres f. teres (strain 0-1)</name>
    <name type="common">Barley net blotch fungus</name>
    <name type="synonym">Drechslera teres f. teres</name>
    <dbReference type="NCBI Taxonomy" id="861557"/>
    <lineage>
        <taxon>Eukaryota</taxon>
        <taxon>Fungi</taxon>
        <taxon>Dikarya</taxon>
        <taxon>Ascomycota</taxon>
        <taxon>Pezizomycotina</taxon>
        <taxon>Dothideomycetes</taxon>
        <taxon>Pleosporomycetidae</taxon>
        <taxon>Pleosporales</taxon>
        <taxon>Pleosporineae</taxon>
        <taxon>Pleosporaceae</taxon>
        <taxon>Pyrenophora</taxon>
    </lineage>
</organism>